<feature type="domain" description="DUF58" evidence="3">
    <location>
        <begin position="201"/>
        <end position="351"/>
    </location>
</feature>
<keyword evidence="5" id="KW-1185">Reference proteome</keyword>
<reference evidence="5" key="1">
    <citation type="submission" date="2016-10" db="EMBL/GenBank/DDBJ databases">
        <authorList>
            <person name="Varghese N."/>
            <person name="Submissions S."/>
        </authorList>
    </citation>
    <scope>NUCLEOTIDE SEQUENCE [LARGE SCALE GENOMIC DNA]</scope>
    <source>
        <strain evidence="5">CGMCC 1.10329</strain>
    </source>
</reference>
<evidence type="ECO:0000313" key="5">
    <source>
        <dbReference type="Proteomes" id="UP000183769"/>
    </source>
</evidence>
<protein>
    <submittedName>
        <fullName evidence="4">Conserved repeat domain-containing protein</fullName>
    </submittedName>
</protein>
<accession>A0A1I5PVR2</accession>
<evidence type="ECO:0000256" key="1">
    <source>
        <dbReference type="SAM" id="Phobius"/>
    </source>
</evidence>
<dbReference type="EMBL" id="FOXI01000003">
    <property type="protein sequence ID" value="SFP37999.1"/>
    <property type="molecule type" value="Genomic_DNA"/>
</dbReference>
<dbReference type="InterPro" id="IPR013783">
    <property type="entry name" value="Ig-like_fold"/>
</dbReference>
<gene>
    <name evidence="4" type="ORF">SAMN05216277_103123</name>
</gene>
<dbReference type="InterPro" id="IPR002881">
    <property type="entry name" value="DUF58"/>
</dbReference>
<dbReference type="AlphaFoldDB" id="A0A1I5PVR2"/>
<organism evidence="4 5">
    <name type="scientific">Halolamina pelagica</name>
    <dbReference type="NCBI Taxonomy" id="699431"/>
    <lineage>
        <taxon>Archaea</taxon>
        <taxon>Methanobacteriati</taxon>
        <taxon>Methanobacteriota</taxon>
        <taxon>Stenosarchaea group</taxon>
        <taxon>Halobacteria</taxon>
        <taxon>Halobacteriales</taxon>
        <taxon>Haloferacaceae</taxon>
    </lineage>
</organism>
<keyword evidence="1" id="KW-0472">Membrane</keyword>
<proteinExistence type="predicted"/>
<evidence type="ECO:0000313" key="4">
    <source>
        <dbReference type="EMBL" id="SFP37999.1"/>
    </source>
</evidence>
<dbReference type="Gene3D" id="2.60.40.10">
    <property type="entry name" value="Immunoglobulins"/>
    <property type="match status" value="1"/>
</dbReference>
<name>A0A1I5PVR2_9EURY</name>
<dbReference type="Pfam" id="PF01882">
    <property type="entry name" value="DUF58"/>
    <property type="match status" value="1"/>
</dbReference>
<dbReference type="InterPro" id="IPR001434">
    <property type="entry name" value="OmcB-like_DUF11"/>
</dbReference>
<evidence type="ECO:0000259" key="3">
    <source>
        <dbReference type="Pfam" id="PF01882"/>
    </source>
</evidence>
<dbReference type="Pfam" id="PF01345">
    <property type="entry name" value="DUF11"/>
    <property type="match status" value="1"/>
</dbReference>
<dbReference type="RefSeq" id="WP_074876408.1">
    <property type="nucleotide sequence ID" value="NZ_FOXI01000003.1"/>
</dbReference>
<dbReference type="PANTHER" id="PTHR33608">
    <property type="entry name" value="BLL2464 PROTEIN"/>
    <property type="match status" value="1"/>
</dbReference>
<keyword evidence="1" id="KW-1133">Transmembrane helix</keyword>
<sequence length="424" mass="46045">MSYVDAVDTEHWAGIGALAFAAFALGLPFQRPGLFLVALVGVGFAAYARFGDAPAADLTVDRDLSETSPAPDSEVTVTVTVENTGSATLPDLRLIDGVPPGLSVTEGTARLGTALRPGKRATFSYTVTATRGSHEWEPLTAVVRNASGSRERTVEVDSGTTLRCLPTLEASSDLPLRGLTTPYSGRVATDVAGSGLEFHSTREYRRGDPLSRVDWNRYARSGELSTVSFREERAATVVLLIDSREAAYRAPDEETPNAVERSVDAAGEAFSALLSTGDRVGIASYGPEACWLAPATGERHRATARRLLADHPAFSVSPSEEPFYPSIALRRLRRRLPADAQIVLFSPVTDDYIATVAERLDAYGHQLTLISPDPTVDDAAPHRLARLERDTRLRRLRSHGIRVIDWGERPLAVELARATRRWSR</sequence>
<keyword evidence="1" id="KW-0812">Transmembrane</keyword>
<dbReference type="Proteomes" id="UP000183769">
    <property type="component" value="Unassembled WGS sequence"/>
</dbReference>
<feature type="transmembrane region" description="Helical" evidence="1">
    <location>
        <begin position="12"/>
        <end position="29"/>
    </location>
</feature>
<dbReference type="PANTHER" id="PTHR33608:SF6">
    <property type="entry name" value="BLL2464 PROTEIN"/>
    <property type="match status" value="1"/>
</dbReference>
<dbReference type="OrthoDB" id="31512at2157"/>
<evidence type="ECO:0000259" key="2">
    <source>
        <dbReference type="Pfam" id="PF01345"/>
    </source>
</evidence>
<feature type="domain" description="DUF11" evidence="2">
    <location>
        <begin position="57"/>
        <end position="158"/>
    </location>
</feature>